<protein>
    <recommendedName>
        <fullName evidence="4">Stage III sporulation protein AC</fullName>
    </recommendedName>
</protein>
<dbReference type="EMBL" id="JAUONS010000001">
    <property type="protein sequence ID" value="MDO6360751.1"/>
    <property type="molecule type" value="Genomic_DNA"/>
</dbReference>
<evidence type="ECO:0000313" key="3">
    <source>
        <dbReference type="Proteomes" id="UP001169713"/>
    </source>
</evidence>
<comment type="caution">
    <text evidence="2">The sequence shown here is derived from an EMBL/GenBank/DDBJ whole genome shotgun (WGS) entry which is preliminary data.</text>
</comment>
<accession>A0ABD4ZZ29</accession>
<keyword evidence="1" id="KW-0812">Transmembrane</keyword>
<feature type="transmembrane region" description="Helical" evidence="1">
    <location>
        <begin position="6"/>
        <end position="26"/>
    </location>
</feature>
<dbReference type="Proteomes" id="UP001169713">
    <property type="component" value="Unassembled WGS sequence"/>
</dbReference>
<reference evidence="2" key="1">
    <citation type="submission" date="2023-07" db="EMBL/GenBank/DDBJ databases">
        <title>Whole Genome Sequencing of Colonoscopy isolates.</title>
        <authorList>
            <person name="Surve S.V."/>
            <person name="Valls R.A."/>
            <person name="Barrak K.E."/>
            <person name="Gardner T.B."/>
            <person name="O'Toole G.A."/>
        </authorList>
    </citation>
    <scope>NUCLEOTIDE SEQUENCE</scope>
    <source>
        <strain evidence="2">GP0003</strain>
    </source>
</reference>
<evidence type="ECO:0000256" key="1">
    <source>
        <dbReference type="SAM" id="Phobius"/>
    </source>
</evidence>
<dbReference type="RefSeq" id="WP_262333894.1">
    <property type="nucleotide sequence ID" value="NZ_JANZQG010000004.1"/>
</dbReference>
<name>A0ABD4ZZ29_9LACO</name>
<gene>
    <name evidence="2" type="ORF">Q4436_01275</name>
</gene>
<organism evidence="2 3">
    <name type="scientific">Lactobacillus paragasseri</name>
    <dbReference type="NCBI Taxonomy" id="2107999"/>
    <lineage>
        <taxon>Bacteria</taxon>
        <taxon>Bacillati</taxon>
        <taxon>Bacillota</taxon>
        <taxon>Bacilli</taxon>
        <taxon>Lactobacillales</taxon>
        <taxon>Lactobacillaceae</taxon>
        <taxon>Lactobacillus</taxon>
    </lineage>
</organism>
<sequence length="74" mass="8352">MIKVMLILWYLLIGIIGFIASGLVIGQSLDTESRLMEVVCKAILLFFIIVFFLIIALIPNFIGAVIQWIVSLFH</sequence>
<keyword evidence="1" id="KW-0472">Membrane</keyword>
<proteinExistence type="predicted"/>
<evidence type="ECO:0008006" key="4">
    <source>
        <dbReference type="Google" id="ProtNLM"/>
    </source>
</evidence>
<evidence type="ECO:0000313" key="2">
    <source>
        <dbReference type="EMBL" id="MDO6360751.1"/>
    </source>
</evidence>
<feature type="transmembrane region" description="Helical" evidence="1">
    <location>
        <begin position="38"/>
        <end position="70"/>
    </location>
</feature>
<keyword evidence="1" id="KW-1133">Transmembrane helix</keyword>
<dbReference type="AlphaFoldDB" id="A0ABD4ZZ29"/>